<dbReference type="GO" id="GO:0051896">
    <property type="term" value="P:regulation of phosphatidylinositol 3-kinase/protein kinase B signal transduction"/>
    <property type="evidence" value="ECO:0007669"/>
    <property type="project" value="TreeGrafter"/>
</dbReference>
<evidence type="ECO:0000256" key="1">
    <source>
        <dbReference type="ARBA" id="ARBA00004487"/>
    </source>
</evidence>
<dbReference type="STRING" id="30019.A0A0M4EA37"/>
<dbReference type="PROSITE" id="PS50056">
    <property type="entry name" value="TYR_PHOSPHATASE_2"/>
    <property type="match status" value="1"/>
</dbReference>
<comment type="catalytic activity">
    <reaction evidence="21">
        <text>O-phospho-L-tyrosyl-[protein] + H2O = L-tyrosyl-[protein] + phosphate</text>
        <dbReference type="Rhea" id="RHEA:10684"/>
        <dbReference type="Rhea" id="RHEA-COMP:10136"/>
        <dbReference type="Rhea" id="RHEA-COMP:20101"/>
        <dbReference type="ChEBI" id="CHEBI:15377"/>
        <dbReference type="ChEBI" id="CHEBI:43474"/>
        <dbReference type="ChEBI" id="CHEBI:46858"/>
        <dbReference type="ChEBI" id="CHEBI:61978"/>
        <dbReference type="EC" id="3.1.3.48"/>
    </reaction>
    <physiologicalReaction direction="left-to-right" evidence="21">
        <dbReference type="Rhea" id="RHEA:10685"/>
    </physiologicalReaction>
</comment>
<dbReference type="GO" id="GO:0046856">
    <property type="term" value="P:phosphatidylinositol dephosphorylation"/>
    <property type="evidence" value="ECO:0007669"/>
    <property type="project" value="TreeGrafter"/>
</dbReference>
<comment type="catalytic activity">
    <reaction evidence="15">
        <text>1D-myo-inositol 1,3,4,5-tetrakisphosphate + H2O = 1D-myo-inositol 1,4,5-trisphosphate + phosphate</text>
        <dbReference type="Rhea" id="RHEA:77155"/>
        <dbReference type="ChEBI" id="CHEBI:15377"/>
        <dbReference type="ChEBI" id="CHEBI:43474"/>
        <dbReference type="ChEBI" id="CHEBI:57895"/>
        <dbReference type="ChEBI" id="CHEBI:203600"/>
    </reaction>
    <physiologicalReaction direction="left-to-right" evidence="15">
        <dbReference type="Rhea" id="RHEA:77156"/>
    </physiologicalReaction>
</comment>
<evidence type="ECO:0000256" key="19">
    <source>
        <dbReference type="ARBA" id="ARBA00047986"/>
    </source>
</evidence>
<feature type="domain" description="Phosphatase tensin-type" evidence="23">
    <location>
        <begin position="21"/>
        <end position="193"/>
    </location>
</feature>
<dbReference type="GO" id="GO:0008285">
    <property type="term" value="P:negative regulation of cell population proliferation"/>
    <property type="evidence" value="ECO:0007669"/>
    <property type="project" value="TreeGrafter"/>
</dbReference>
<evidence type="ECO:0000313" key="26">
    <source>
        <dbReference type="Proteomes" id="UP000494163"/>
    </source>
</evidence>
<dbReference type="InterPro" id="IPR057023">
    <property type="entry name" value="PTP-SAK"/>
</dbReference>
<dbReference type="GO" id="GO:0005886">
    <property type="term" value="C:plasma membrane"/>
    <property type="evidence" value="ECO:0007669"/>
    <property type="project" value="TreeGrafter"/>
</dbReference>
<proteinExistence type="inferred from homology"/>
<dbReference type="EC" id="3.1.3.48" evidence="5"/>
<dbReference type="Gene3D" id="3.90.190.10">
    <property type="entry name" value="Protein tyrosine phosphatase superfamily"/>
    <property type="match status" value="1"/>
</dbReference>
<evidence type="ECO:0000256" key="11">
    <source>
        <dbReference type="ARBA" id="ARBA00023273"/>
    </source>
</evidence>
<dbReference type="GO" id="GO:0048870">
    <property type="term" value="P:cell motility"/>
    <property type="evidence" value="ECO:0007669"/>
    <property type="project" value="TreeGrafter"/>
</dbReference>
<dbReference type="GO" id="GO:0016314">
    <property type="term" value="F:phosphatidylinositol-3,4,5-trisphosphate 3-phosphatase activity"/>
    <property type="evidence" value="ECO:0007669"/>
    <property type="project" value="UniProtKB-EC"/>
</dbReference>
<keyword evidence="11" id="KW-0966">Cell projection</keyword>
<dbReference type="SUPFAM" id="SSF52799">
    <property type="entry name" value="(Phosphotyrosine protein) phosphatases II"/>
    <property type="match status" value="1"/>
</dbReference>
<dbReference type="GO" id="GO:0005829">
    <property type="term" value="C:cytosol"/>
    <property type="evidence" value="ECO:0007669"/>
    <property type="project" value="TreeGrafter"/>
</dbReference>
<dbReference type="InterPro" id="IPR000387">
    <property type="entry name" value="Tyr_Pase_dom"/>
</dbReference>
<evidence type="ECO:0000256" key="4">
    <source>
        <dbReference type="ARBA" id="ARBA00013015"/>
    </source>
</evidence>
<keyword evidence="26" id="KW-1185">Reference proteome</keyword>
<dbReference type="Proteomes" id="UP000494163">
    <property type="component" value="Chromosome 2L"/>
</dbReference>
<dbReference type="InterPro" id="IPR003595">
    <property type="entry name" value="Tyr_Pase_cat"/>
</dbReference>
<evidence type="ECO:0000256" key="13">
    <source>
        <dbReference type="ARBA" id="ARBA00034268"/>
    </source>
</evidence>
<dbReference type="AlphaFoldDB" id="A0A0M4EA37"/>
<evidence type="ECO:0000256" key="5">
    <source>
        <dbReference type="ARBA" id="ARBA00013064"/>
    </source>
</evidence>
<evidence type="ECO:0000256" key="20">
    <source>
        <dbReference type="ARBA" id="ARBA00048832"/>
    </source>
</evidence>
<evidence type="ECO:0000259" key="22">
    <source>
        <dbReference type="PROSITE" id="PS50056"/>
    </source>
</evidence>
<evidence type="ECO:0000256" key="3">
    <source>
        <dbReference type="ARBA" id="ARBA00007881"/>
    </source>
</evidence>
<dbReference type="OrthoDB" id="16692at2759"/>
<evidence type="ECO:0000313" key="25">
    <source>
        <dbReference type="EMBL" id="ALC39188.1"/>
    </source>
</evidence>
<dbReference type="GO" id="GO:0050793">
    <property type="term" value="P:regulation of developmental process"/>
    <property type="evidence" value="ECO:0007669"/>
    <property type="project" value="UniProtKB-ARBA"/>
</dbReference>
<dbReference type="SMART" id="SM01326">
    <property type="entry name" value="PTEN_C2"/>
    <property type="match status" value="1"/>
</dbReference>
<evidence type="ECO:0000259" key="24">
    <source>
        <dbReference type="PROSITE" id="PS51182"/>
    </source>
</evidence>
<sequence>MANTISIMSNAIRNVVSKKRIRFVEKGFNLDLTYICDNIIAMGYPAPDAIEGFYRNRLEQVHKFFEANHADHYKIYNLCIERNYDSNKFHGRVAIYPFEDHSPPTIELMQRFCHDVGSWLKADPSNVVAIHCKAGKGRTGTMICAYLLHSKFMSTADKALAWYDAKRTKDRKGVTIPSQRRYVQYYSMLNSLSYETISLNVCEIRFAEPSCLHNLGTVECCISELRDPATDKVKAHQLETWKIDFQTTDRVDLSNSLLLVKGDVKLDVKLLQKSSKKALYCHLWINLFFVEHSADYEIDGTTVKYTVILNKNEIDGAHKDQEHKMFPEDFKVNQIY</sequence>
<dbReference type="SUPFAM" id="SSF49562">
    <property type="entry name" value="C2 domain (Calcium/lipid-binding domain, CaLB)"/>
    <property type="match status" value="1"/>
</dbReference>
<dbReference type="EMBL" id="CP012523">
    <property type="protein sequence ID" value="ALC39188.1"/>
    <property type="molecule type" value="Genomic_DNA"/>
</dbReference>
<dbReference type="GO" id="GO:0005634">
    <property type="term" value="C:nucleus"/>
    <property type="evidence" value="ECO:0007669"/>
    <property type="project" value="TreeGrafter"/>
</dbReference>
<evidence type="ECO:0000256" key="12">
    <source>
        <dbReference type="ARBA" id="ARBA00034256"/>
    </source>
</evidence>
<evidence type="ECO:0000256" key="9">
    <source>
        <dbReference type="ARBA" id="ARBA00022912"/>
    </source>
</evidence>
<evidence type="ECO:0000256" key="10">
    <source>
        <dbReference type="ARBA" id="ARBA00023098"/>
    </source>
</evidence>
<comment type="catalytic activity">
    <reaction evidence="13">
        <text>1,2-dioctanoyl-sn-glycero-3-phospho-(1D-myo-inositol-3,4,5-trisphosphate) + H2O = 1,2-dioctanoyl-sn-glycero-3-phospho-(1D-myo-inositol-4,5-bisphosphate) + phosphate</text>
        <dbReference type="Rhea" id="RHEA:43552"/>
        <dbReference type="ChEBI" id="CHEBI:15377"/>
        <dbReference type="ChEBI" id="CHEBI:43474"/>
        <dbReference type="ChEBI" id="CHEBI:83416"/>
        <dbReference type="ChEBI" id="CHEBI:83419"/>
    </reaction>
    <physiologicalReaction direction="left-to-right" evidence="13">
        <dbReference type="Rhea" id="RHEA:43553"/>
    </physiologicalReaction>
</comment>
<organism evidence="25 26">
    <name type="scientific">Drosophila busckii</name>
    <name type="common">Fruit fly</name>
    <dbReference type="NCBI Taxonomy" id="30019"/>
    <lineage>
        <taxon>Eukaryota</taxon>
        <taxon>Metazoa</taxon>
        <taxon>Ecdysozoa</taxon>
        <taxon>Arthropoda</taxon>
        <taxon>Hexapoda</taxon>
        <taxon>Insecta</taxon>
        <taxon>Pterygota</taxon>
        <taxon>Neoptera</taxon>
        <taxon>Endopterygota</taxon>
        <taxon>Diptera</taxon>
        <taxon>Brachycera</taxon>
        <taxon>Muscomorpha</taxon>
        <taxon>Ephydroidea</taxon>
        <taxon>Drosophilidae</taxon>
        <taxon>Drosophila</taxon>
    </lineage>
</organism>
<dbReference type="InterPro" id="IPR014020">
    <property type="entry name" value="Tensin_C2-dom"/>
</dbReference>
<reference evidence="25 26" key="1">
    <citation type="submission" date="2015-08" db="EMBL/GenBank/DDBJ databases">
        <title>Ancestral chromatin configuration constrains chromatin evolution on differentiating sex chromosomes in Drosophila.</title>
        <authorList>
            <person name="Zhou Q."/>
            <person name="Bachtrog D."/>
        </authorList>
    </citation>
    <scope>NUCLEOTIDE SEQUENCE [LARGE SCALE GENOMIC DNA]</scope>
    <source>
        <tissue evidence="25">Whole larvae</tissue>
    </source>
</reference>
<accession>A0A0M4EA37</accession>
<evidence type="ECO:0000256" key="6">
    <source>
        <dbReference type="ARBA" id="ARBA00013081"/>
    </source>
</evidence>
<dbReference type="InterPro" id="IPR016130">
    <property type="entry name" value="Tyr_Pase_AS"/>
</dbReference>
<dbReference type="GO" id="GO:0043005">
    <property type="term" value="C:neuron projection"/>
    <property type="evidence" value="ECO:0007669"/>
    <property type="project" value="UniProtKB-SubCell"/>
</dbReference>
<evidence type="ECO:0000256" key="7">
    <source>
        <dbReference type="ARBA" id="ARBA00022490"/>
    </source>
</evidence>
<feature type="domain" description="Tyrosine specific protein phosphatases" evidence="22">
    <location>
        <begin position="110"/>
        <end position="183"/>
    </location>
</feature>
<evidence type="ECO:0000256" key="2">
    <source>
        <dbReference type="ARBA" id="ARBA00004496"/>
    </source>
</evidence>
<dbReference type="Pfam" id="PF22784">
    <property type="entry name" value="PTP-SAK"/>
    <property type="match status" value="1"/>
</dbReference>
<dbReference type="PANTHER" id="PTHR12305">
    <property type="entry name" value="PHOSPHATASE WITH HOMOLOGY TO TENSIN"/>
    <property type="match status" value="1"/>
</dbReference>
<feature type="domain" description="C2 tensin-type" evidence="24">
    <location>
        <begin position="163"/>
        <end position="336"/>
    </location>
</feature>
<comment type="catalytic activity">
    <reaction evidence="12">
        <text>1,2-dihexadecanoyl-sn-glycero-3-phospho-(1D-myo-inositol-3,4,5-trisphosphate) + H2O = 1,2-dihexadecanoyl-sn-glycero-3-phospho-(1D-myo-inositol-4,5-bisphosphate) + phosphate</text>
        <dbReference type="Rhea" id="RHEA:43560"/>
        <dbReference type="ChEBI" id="CHEBI:15377"/>
        <dbReference type="ChEBI" id="CHEBI:43474"/>
        <dbReference type="ChEBI" id="CHEBI:83420"/>
        <dbReference type="ChEBI" id="CHEBI:83423"/>
    </reaction>
    <physiologicalReaction direction="left-to-right" evidence="12">
        <dbReference type="Rhea" id="RHEA:43561"/>
    </physiologicalReaction>
</comment>
<dbReference type="InterPro" id="IPR029021">
    <property type="entry name" value="Prot-tyrosine_phosphatase-like"/>
</dbReference>
<comment type="catalytic activity">
    <reaction evidence="16">
        <text>a 1,2-diacyl-sn-glycero-3-phospho-(1D-myo-inositol-3,4,5-trisphosphate) + H2O = a 1,2-diacyl-sn-glycero-3-phospho-(1D-myo-inositol-4,5-bisphosphate) + phosphate</text>
        <dbReference type="Rhea" id="RHEA:25017"/>
        <dbReference type="ChEBI" id="CHEBI:15377"/>
        <dbReference type="ChEBI" id="CHEBI:43474"/>
        <dbReference type="ChEBI" id="CHEBI:57836"/>
        <dbReference type="ChEBI" id="CHEBI:58456"/>
        <dbReference type="EC" id="3.1.3.67"/>
    </reaction>
    <physiologicalReaction direction="left-to-right" evidence="16">
        <dbReference type="Rhea" id="RHEA:25018"/>
    </physiologicalReaction>
</comment>
<dbReference type="FunFam" id="3.90.190.10:FF:000029">
    <property type="entry name" value="Phosphatidylinositol 3,4,5-trisphosphate 3-phosphatase and dual-specificity protein phosphatase PTEN"/>
    <property type="match status" value="1"/>
</dbReference>
<dbReference type="SMR" id="A0A0M4EA37"/>
<comment type="catalytic activity">
    <reaction evidence="17">
        <text>1D-myo-inositol 1,3,4,5,6-pentakisphosphate + H2O = 1D-myo-inositol 1,4,5,6-tetrakisphosphate + phosphate</text>
        <dbReference type="Rhea" id="RHEA:77143"/>
        <dbReference type="ChEBI" id="CHEBI:15377"/>
        <dbReference type="ChEBI" id="CHEBI:43474"/>
        <dbReference type="ChEBI" id="CHEBI:57627"/>
        <dbReference type="ChEBI" id="CHEBI:57733"/>
    </reaction>
    <physiologicalReaction direction="left-to-right" evidence="17">
        <dbReference type="Rhea" id="RHEA:77144"/>
    </physiologicalReaction>
</comment>
<evidence type="ECO:0000256" key="21">
    <source>
        <dbReference type="ARBA" id="ARBA00051341"/>
    </source>
</evidence>
<comment type="similarity">
    <text evidence="3">Belongs to the PTEN phosphatase protein family.</text>
</comment>
<dbReference type="PROSITE" id="PS51181">
    <property type="entry name" value="PPASE_TENSIN"/>
    <property type="match status" value="1"/>
</dbReference>
<dbReference type="PROSITE" id="PS00383">
    <property type="entry name" value="TYR_PHOSPHATASE_1"/>
    <property type="match status" value="1"/>
</dbReference>
<keyword evidence="10" id="KW-0443">Lipid metabolism</keyword>
<dbReference type="OMA" id="MSYPSEG"/>
<dbReference type="GO" id="GO:0004722">
    <property type="term" value="F:protein serine/threonine phosphatase activity"/>
    <property type="evidence" value="ECO:0007669"/>
    <property type="project" value="UniProtKB-EC"/>
</dbReference>
<dbReference type="CDD" id="cd14509">
    <property type="entry name" value="PTP_PTEN"/>
    <property type="match status" value="1"/>
</dbReference>
<evidence type="ECO:0000259" key="23">
    <source>
        <dbReference type="PROSITE" id="PS51181"/>
    </source>
</evidence>
<dbReference type="PROSITE" id="PS51182">
    <property type="entry name" value="C2_TENSIN"/>
    <property type="match status" value="1"/>
</dbReference>
<dbReference type="EC" id="3.1.3.67" evidence="4"/>
<keyword evidence="8" id="KW-0378">Hydrolase</keyword>
<dbReference type="InterPro" id="IPR045101">
    <property type="entry name" value="PTP_PTEN"/>
</dbReference>
<dbReference type="EC" id="3.1.3.16" evidence="6"/>
<dbReference type="InterPro" id="IPR051281">
    <property type="entry name" value="Dual-spec_lipid-protein_phosph"/>
</dbReference>
<dbReference type="InterPro" id="IPR029023">
    <property type="entry name" value="Tensin_phosphatase"/>
</dbReference>
<evidence type="ECO:0000256" key="14">
    <source>
        <dbReference type="ARBA" id="ARBA00034338"/>
    </source>
</evidence>
<dbReference type="PANTHER" id="PTHR12305:SF81">
    <property type="entry name" value="PHOSPHATIDYLINOSITOL 3,4,5-TRISPHOSPHATE 3-PHOSPHATASE AND DUAL-SPECIFICITY PROTEIN PHOSPHATASE PTEN"/>
    <property type="match status" value="1"/>
</dbReference>
<dbReference type="GO" id="GO:0043491">
    <property type="term" value="P:phosphatidylinositol 3-kinase/protein kinase B signal transduction"/>
    <property type="evidence" value="ECO:0007669"/>
    <property type="project" value="TreeGrafter"/>
</dbReference>
<comment type="catalytic activity">
    <reaction evidence="20">
        <text>O-phospho-L-threonyl-[protein] + H2O = L-threonyl-[protein] + phosphate</text>
        <dbReference type="Rhea" id="RHEA:47004"/>
        <dbReference type="Rhea" id="RHEA-COMP:11060"/>
        <dbReference type="Rhea" id="RHEA-COMP:11605"/>
        <dbReference type="ChEBI" id="CHEBI:15377"/>
        <dbReference type="ChEBI" id="CHEBI:30013"/>
        <dbReference type="ChEBI" id="CHEBI:43474"/>
        <dbReference type="ChEBI" id="CHEBI:61977"/>
        <dbReference type="EC" id="3.1.3.16"/>
    </reaction>
    <physiologicalReaction direction="left-to-right" evidence="20">
        <dbReference type="Rhea" id="RHEA:47005"/>
    </physiologicalReaction>
</comment>
<evidence type="ECO:0000256" key="8">
    <source>
        <dbReference type="ARBA" id="ARBA00022801"/>
    </source>
</evidence>
<dbReference type="Gene3D" id="2.60.40.1110">
    <property type="match status" value="1"/>
</dbReference>
<evidence type="ECO:0000256" key="17">
    <source>
        <dbReference type="ARBA" id="ARBA00043762"/>
    </source>
</evidence>
<keyword evidence="7" id="KW-0963">Cytoplasm</keyword>
<keyword evidence="9" id="KW-0904">Protein phosphatase</keyword>
<feature type="non-terminal residue" evidence="25">
    <location>
        <position position="336"/>
    </location>
</feature>
<evidence type="ECO:0000256" key="15">
    <source>
        <dbReference type="ARBA" id="ARBA00043734"/>
    </source>
</evidence>
<gene>
    <name evidence="25" type="ORF">Dbus_chr2Lg1273</name>
</gene>
<protein>
    <recommendedName>
        <fullName evidence="14">Phosphatidylinositol 3,4,5-trisphosphate 3-phosphatase and dual-specificity protein phosphatase PTEN</fullName>
        <ecNumber evidence="6">3.1.3.16</ecNumber>
        <ecNumber evidence="5">3.1.3.48</ecNumber>
        <ecNumber evidence="4">3.1.3.67</ecNumber>
    </recommendedName>
    <alternativeName>
        <fullName evidence="18">Inositol polyphosphate 3-phosphatase</fullName>
    </alternativeName>
</protein>
<comment type="subcellular location">
    <subcellularLocation>
        <location evidence="1">Cell projection</location>
        <location evidence="1">Neuron projection</location>
    </subcellularLocation>
    <subcellularLocation>
        <location evidence="2">Cytoplasm</location>
    </subcellularLocation>
</comment>
<name>A0A0M4EA37_DROBS</name>
<dbReference type="GO" id="GO:0004725">
    <property type="term" value="F:protein tyrosine phosphatase activity"/>
    <property type="evidence" value="ECO:0007669"/>
    <property type="project" value="UniProtKB-EC"/>
</dbReference>
<evidence type="ECO:0000256" key="18">
    <source>
        <dbReference type="ARBA" id="ARBA00044309"/>
    </source>
</evidence>
<evidence type="ECO:0000256" key="16">
    <source>
        <dbReference type="ARBA" id="ARBA00043760"/>
    </source>
</evidence>
<comment type="catalytic activity">
    <reaction evidence="19">
        <text>O-phospho-L-seryl-[protein] + H2O = L-seryl-[protein] + phosphate</text>
        <dbReference type="Rhea" id="RHEA:20629"/>
        <dbReference type="Rhea" id="RHEA-COMP:9863"/>
        <dbReference type="Rhea" id="RHEA-COMP:11604"/>
        <dbReference type="ChEBI" id="CHEBI:15377"/>
        <dbReference type="ChEBI" id="CHEBI:29999"/>
        <dbReference type="ChEBI" id="CHEBI:43474"/>
        <dbReference type="ChEBI" id="CHEBI:83421"/>
        <dbReference type="EC" id="3.1.3.16"/>
    </reaction>
    <physiologicalReaction direction="left-to-right" evidence="19">
        <dbReference type="Rhea" id="RHEA:20630"/>
    </physiologicalReaction>
</comment>
<dbReference type="SMART" id="SM00404">
    <property type="entry name" value="PTPc_motif"/>
    <property type="match status" value="1"/>
</dbReference>
<dbReference type="InterPro" id="IPR035892">
    <property type="entry name" value="C2_domain_sf"/>
</dbReference>
<dbReference type="Pfam" id="PF10409">
    <property type="entry name" value="PTEN_C2"/>
    <property type="match status" value="1"/>
</dbReference>